<accession>A0ABW3VGC3</accession>
<evidence type="ECO:0000313" key="6">
    <source>
        <dbReference type="EMBL" id="MFD1233258.1"/>
    </source>
</evidence>
<feature type="domain" description="HTH lysR-type" evidence="5">
    <location>
        <begin position="5"/>
        <end position="62"/>
    </location>
</feature>
<dbReference type="Gene3D" id="1.10.10.10">
    <property type="entry name" value="Winged helix-like DNA-binding domain superfamily/Winged helix DNA-binding domain"/>
    <property type="match status" value="1"/>
</dbReference>
<evidence type="ECO:0000259" key="5">
    <source>
        <dbReference type="PROSITE" id="PS50931"/>
    </source>
</evidence>
<keyword evidence="7" id="KW-1185">Reference proteome</keyword>
<dbReference type="SUPFAM" id="SSF53850">
    <property type="entry name" value="Periplasmic binding protein-like II"/>
    <property type="match status" value="1"/>
</dbReference>
<dbReference type="InterPro" id="IPR036388">
    <property type="entry name" value="WH-like_DNA-bd_sf"/>
</dbReference>
<dbReference type="SUPFAM" id="SSF46785">
    <property type="entry name" value="Winged helix' DNA-binding domain"/>
    <property type="match status" value="1"/>
</dbReference>
<dbReference type="InterPro" id="IPR000847">
    <property type="entry name" value="LysR_HTH_N"/>
</dbReference>
<reference evidence="7" key="1">
    <citation type="journal article" date="2019" name="Int. J. Syst. Evol. Microbiol.">
        <title>The Global Catalogue of Microorganisms (GCM) 10K type strain sequencing project: providing services to taxonomists for standard genome sequencing and annotation.</title>
        <authorList>
            <consortium name="The Broad Institute Genomics Platform"/>
            <consortium name="The Broad Institute Genome Sequencing Center for Infectious Disease"/>
            <person name="Wu L."/>
            <person name="Ma J."/>
        </authorList>
    </citation>
    <scope>NUCLEOTIDE SEQUENCE [LARGE SCALE GENOMIC DNA]</scope>
    <source>
        <strain evidence="7">CCUG 49018</strain>
    </source>
</reference>
<dbReference type="PANTHER" id="PTHR30346:SF29">
    <property type="entry name" value="LYSR SUBSTRATE-BINDING"/>
    <property type="match status" value="1"/>
</dbReference>
<organism evidence="6 7">
    <name type="scientific">Pseudonocardia benzenivorans</name>
    <dbReference type="NCBI Taxonomy" id="228005"/>
    <lineage>
        <taxon>Bacteria</taxon>
        <taxon>Bacillati</taxon>
        <taxon>Actinomycetota</taxon>
        <taxon>Actinomycetes</taxon>
        <taxon>Pseudonocardiales</taxon>
        <taxon>Pseudonocardiaceae</taxon>
        <taxon>Pseudonocardia</taxon>
    </lineage>
</organism>
<name>A0ABW3VGC3_9PSEU</name>
<dbReference type="RefSeq" id="WP_013672990.1">
    <property type="nucleotide sequence ID" value="NZ_BAABKS010000040.1"/>
</dbReference>
<evidence type="ECO:0000256" key="1">
    <source>
        <dbReference type="ARBA" id="ARBA00009437"/>
    </source>
</evidence>
<evidence type="ECO:0000256" key="4">
    <source>
        <dbReference type="ARBA" id="ARBA00023163"/>
    </source>
</evidence>
<dbReference type="Pfam" id="PF00126">
    <property type="entry name" value="HTH_1"/>
    <property type="match status" value="1"/>
</dbReference>
<proteinExistence type="inferred from homology"/>
<comment type="caution">
    <text evidence="6">The sequence shown here is derived from an EMBL/GenBank/DDBJ whole genome shotgun (WGS) entry which is preliminary data.</text>
</comment>
<dbReference type="PROSITE" id="PS50931">
    <property type="entry name" value="HTH_LYSR"/>
    <property type="match status" value="1"/>
</dbReference>
<dbReference type="EMBL" id="JBHTMB010000054">
    <property type="protein sequence ID" value="MFD1233258.1"/>
    <property type="molecule type" value="Genomic_DNA"/>
</dbReference>
<dbReference type="PANTHER" id="PTHR30346">
    <property type="entry name" value="TRANSCRIPTIONAL DUAL REGULATOR HCAR-RELATED"/>
    <property type="match status" value="1"/>
</dbReference>
<comment type="similarity">
    <text evidence="1">Belongs to the LysR transcriptional regulatory family.</text>
</comment>
<keyword evidence="4" id="KW-0804">Transcription</keyword>
<dbReference type="PRINTS" id="PR00039">
    <property type="entry name" value="HTHLYSR"/>
</dbReference>
<keyword evidence="2" id="KW-0805">Transcription regulation</keyword>
<evidence type="ECO:0000313" key="7">
    <source>
        <dbReference type="Proteomes" id="UP001597182"/>
    </source>
</evidence>
<sequence>MPTDFSPTGLRVLVEVAQSGSFSAAARTLGYSQSAVSRQVAALESVAGSALFERRSDGVALTPQGNRLLVRAVRILDELDAAARELTGSPATPEPVRLGAFSSAVAGLLPRALAALPRALLVTVREGSTPSLTRALRAGTLDLAVLAQVPPFRPPDAESPGLEVTLLGEEELVLGVGPRHPFAGRRAVEVGELVGQVWVASRSDAAEPMLGAWPGLAERPDVRYVVRDWHAKLRLVAANLAITTLAPVALSALPPDVRVVAVRGEPQESRRMILARRPGPLHPGITAVTDALLHAAHADPP</sequence>
<evidence type="ECO:0000256" key="3">
    <source>
        <dbReference type="ARBA" id="ARBA00023125"/>
    </source>
</evidence>
<dbReference type="Proteomes" id="UP001597182">
    <property type="component" value="Unassembled WGS sequence"/>
</dbReference>
<dbReference type="Pfam" id="PF03466">
    <property type="entry name" value="LysR_substrate"/>
    <property type="match status" value="1"/>
</dbReference>
<dbReference type="Gene3D" id="3.40.190.10">
    <property type="entry name" value="Periplasmic binding protein-like II"/>
    <property type="match status" value="2"/>
</dbReference>
<protein>
    <submittedName>
        <fullName evidence="6">LysR family transcriptional regulator</fullName>
    </submittedName>
</protein>
<dbReference type="InterPro" id="IPR036390">
    <property type="entry name" value="WH_DNA-bd_sf"/>
</dbReference>
<dbReference type="InterPro" id="IPR005119">
    <property type="entry name" value="LysR_subst-bd"/>
</dbReference>
<keyword evidence="3" id="KW-0238">DNA-binding</keyword>
<gene>
    <name evidence="6" type="ORF">ACFQ34_08195</name>
</gene>
<evidence type="ECO:0000256" key="2">
    <source>
        <dbReference type="ARBA" id="ARBA00023015"/>
    </source>
</evidence>